<protein>
    <submittedName>
        <fullName evidence="2">Crp/Fnr family transcriptional regulator</fullName>
    </submittedName>
</protein>
<reference evidence="2 3" key="1">
    <citation type="submission" date="2023-06" db="EMBL/GenBank/DDBJ databases">
        <authorList>
            <person name="Yushchuk O."/>
            <person name="Binda E."/>
            <person name="Ruckert-Reed C."/>
            <person name="Fedorenko V."/>
            <person name="Kalinowski J."/>
            <person name="Marinelli F."/>
        </authorList>
    </citation>
    <scope>NUCLEOTIDE SEQUENCE [LARGE SCALE GENOMIC DNA]</scope>
    <source>
        <strain evidence="2 3">NRRL 3884</strain>
    </source>
</reference>
<dbReference type="PROSITE" id="PS50042">
    <property type="entry name" value="CNMP_BINDING_3"/>
    <property type="match status" value="1"/>
</dbReference>
<dbReference type="PANTHER" id="PTHR24567:SF76">
    <property type="entry name" value="CYCLIC NUCLEOTIDE-BINDING DOMAIN PROTEIN"/>
    <property type="match status" value="1"/>
</dbReference>
<name>A0ABY8WTG5_9ACTN</name>
<dbReference type="Proteomes" id="UP001240150">
    <property type="component" value="Chromosome"/>
</dbReference>
<dbReference type="SUPFAM" id="SSF51206">
    <property type="entry name" value="cAMP-binding domain-like"/>
    <property type="match status" value="1"/>
</dbReference>
<organism evidence="2 3">
    <name type="scientific">Actinoplanes oblitus</name>
    <dbReference type="NCBI Taxonomy" id="3040509"/>
    <lineage>
        <taxon>Bacteria</taxon>
        <taxon>Bacillati</taxon>
        <taxon>Actinomycetota</taxon>
        <taxon>Actinomycetes</taxon>
        <taxon>Micromonosporales</taxon>
        <taxon>Micromonosporaceae</taxon>
        <taxon>Actinoplanes</taxon>
    </lineage>
</organism>
<dbReference type="CDD" id="cd00038">
    <property type="entry name" value="CAP_ED"/>
    <property type="match status" value="1"/>
</dbReference>
<dbReference type="InterPro" id="IPR000595">
    <property type="entry name" value="cNMP-bd_dom"/>
</dbReference>
<sequence length="198" mass="21901">MRDSYAVLAAGLRRWAPIPDAELVKARAVFRPRWVAAGTVLQRAGEPSRDVSFVVRGLTRMCYPGVERTKGFRAEGDLVCSYAAVLREVPSELRIEAVEACELLTAGRAAFDRLCAGDPAWQAMLSAMTARLFLDEERRQRDLLTIDATGRYRAFLAEQPELAARLTQRQIAAYVGVSPEALSRIRHTLRVTGVSLPA</sequence>
<evidence type="ECO:0000313" key="2">
    <source>
        <dbReference type="EMBL" id="WIN00292.1"/>
    </source>
</evidence>
<proteinExistence type="predicted"/>
<keyword evidence="3" id="KW-1185">Reference proteome</keyword>
<feature type="domain" description="Cyclic nucleotide-binding" evidence="1">
    <location>
        <begin position="37"/>
        <end position="114"/>
    </location>
</feature>
<dbReference type="InterPro" id="IPR018490">
    <property type="entry name" value="cNMP-bd_dom_sf"/>
</dbReference>
<dbReference type="Pfam" id="PF00027">
    <property type="entry name" value="cNMP_binding"/>
    <property type="match status" value="1"/>
</dbReference>
<evidence type="ECO:0000259" key="1">
    <source>
        <dbReference type="PROSITE" id="PS50042"/>
    </source>
</evidence>
<dbReference type="RefSeq" id="WP_284921809.1">
    <property type="nucleotide sequence ID" value="NZ_CP126980.1"/>
</dbReference>
<accession>A0ABY8WTG5</accession>
<dbReference type="PANTHER" id="PTHR24567">
    <property type="entry name" value="CRP FAMILY TRANSCRIPTIONAL REGULATORY PROTEIN"/>
    <property type="match status" value="1"/>
</dbReference>
<dbReference type="Gene3D" id="2.60.120.10">
    <property type="entry name" value="Jelly Rolls"/>
    <property type="match status" value="1"/>
</dbReference>
<gene>
    <name evidence="2" type="ORF">ACTOB_003989</name>
</gene>
<dbReference type="InterPro" id="IPR050397">
    <property type="entry name" value="Env_Response_Regulators"/>
</dbReference>
<dbReference type="EMBL" id="CP126980">
    <property type="protein sequence ID" value="WIN00292.1"/>
    <property type="molecule type" value="Genomic_DNA"/>
</dbReference>
<evidence type="ECO:0000313" key="3">
    <source>
        <dbReference type="Proteomes" id="UP001240150"/>
    </source>
</evidence>
<dbReference type="InterPro" id="IPR014710">
    <property type="entry name" value="RmlC-like_jellyroll"/>
</dbReference>